<accession>A0A9D1MTU9</accession>
<sequence length="198" mass="22400">MQNTTLKWYKENADKFLKQSLTVDMTALYKAFLKYVAPGGKIMDLGCGSGVASLYFIQNGFDALPVDGCREMCEAATKLTGRQARNILFDELDYENEFDGIWACSSLLHVPKKEMSKILTLIKYALKEGGILYASYKYGEKERKKNGRSFSDYTEEALKALVHEVGGLQILDLWVTNDARPQKANEKWVNVICKKATR</sequence>
<evidence type="ECO:0000259" key="1">
    <source>
        <dbReference type="Pfam" id="PF08241"/>
    </source>
</evidence>
<name>A0A9D1MTU9_9FIRM</name>
<reference evidence="2" key="2">
    <citation type="journal article" date="2021" name="PeerJ">
        <title>Extensive microbial diversity within the chicken gut microbiome revealed by metagenomics and culture.</title>
        <authorList>
            <person name="Gilroy R."/>
            <person name="Ravi A."/>
            <person name="Getino M."/>
            <person name="Pursley I."/>
            <person name="Horton D.L."/>
            <person name="Alikhan N.F."/>
            <person name="Baker D."/>
            <person name="Gharbi K."/>
            <person name="Hall N."/>
            <person name="Watson M."/>
            <person name="Adriaenssens E.M."/>
            <person name="Foster-Nyarko E."/>
            <person name="Jarju S."/>
            <person name="Secka A."/>
            <person name="Antonio M."/>
            <person name="Oren A."/>
            <person name="Chaudhuri R.R."/>
            <person name="La Ragione R."/>
            <person name="Hildebrand F."/>
            <person name="Pallen M.J."/>
        </authorList>
    </citation>
    <scope>NUCLEOTIDE SEQUENCE</scope>
    <source>
        <strain evidence="2">CHK176-6737</strain>
    </source>
</reference>
<dbReference type="Proteomes" id="UP000824125">
    <property type="component" value="Unassembled WGS sequence"/>
</dbReference>
<protein>
    <submittedName>
        <fullName evidence="2">Methyltransferase domain-containing protein</fullName>
    </submittedName>
</protein>
<dbReference type="InterPro" id="IPR029063">
    <property type="entry name" value="SAM-dependent_MTases_sf"/>
</dbReference>
<organism evidence="2 3">
    <name type="scientific">Candidatus Scybalenecus merdavium</name>
    <dbReference type="NCBI Taxonomy" id="2840939"/>
    <lineage>
        <taxon>Bacteria</taxon>
        <taxon>Bacillati</taxon>
        <taxon>Bacillota</taxon>
        <taxon>Clostridia</taxon>
        <taxon>Eubacteriales</taxon>
        <taxon>Oscillospiraceae</taxon>
        <taxon>Oscillospiraceae incertae sedis</taxon>
        <taxon>Candidatus Scybalenecus</taxon>
    </lineage>
</organism>
<keyword evidence="2" id="KW-0808">Transferase</keyword>
<gene>
    <name evidence="2" type="ORF">IAD23_03110</name>
</gene>
<feature type="domain" description="Methyltransferase type 11" evidence="1">
    <location>
        <begin position="44"/>
        <end position="133"/>
    </location>
</feature>
<dbReference type="Pfam" id="PF08241">
    <property type="entry name" value="Methyltransf_11"/>
    <property type="match status" value="1"/>
</dbReference>
<dbReference type="InterPro" id="IPR013216">
    <property type="entry name" value="Methyltransf_11"/>
</dbReference>
<dbReference type="CDD" id="cd02440">
    <property type="entry name" value="AdoMet_MTases"/>
    <property type="match status" value="1"/>
</dbReference>
<dbReference type="GO" id="GO:0008757">
    <property type="term" value="F:S-adenosylmethionine-dependent methyltransferase activity"/>
    <property type="evidence" value="ECO:0007669"/>
    <property type="project" value="InterPro"/>
</dbReference>
<dbReference type="PANTHER" id="PTHR43861:SF1">
    <property type="entry name" value="TRANS-ACONITATE 2-METHYLTRANSFERASE"/>
    <property type="match status" value="1"/>
</dbReference>
<reference evidence="2" key="1">
    <citation type="submission" date="2020-10" db="EMBL/GenBank/DDBJ databases">
        <authorList>
            <person name="Gilroy R."/>
        </authorList>
    </citation>
    <scope>NUCLEOTIDE SEQUENCE</scope>
    <source>
        <strain evidence="2">CHK176-6737</strain>
    </source>
</reference>
<dbReference type="EMBL" id="DVNM01000016">
    <property type="protein sequence ID" value="HIU68933.1"/>
    <property type="molecule type" value="Genomic_DNA"/>
</dbReference>
<dbReference type="AlphaFoldDB" id="A0A9D1MTU9"/>
<dbReference type="Gene3D" id="3.40.50.150">
    <property type="entry name" value="Vaccinia Virus protein VP39"/>
    <property type="match status" value="1"/>
</dbReference>
<dbReference type="SUPFAM" id="SSF53335">
    <property type="entry name" value="S-adenosyl-L-methionine-dependent methyltransferases"/>
    <property type="match status" value="1"/>
</dbReference>
<dbReference type="PANTHER" id="PTHR43861">
    <property type="entry name" value="TRANS-ACONITATE 2-METHYLTRANSFERASE-RELATED"/>
    <property type="match status" value="1"/>
</dbReference>
<dbReference type="GO" id="GO:0032259">
    <property type="term" value="P:methylation"/>
    <property type="evidence" value="ECO:0007669"/>
    <property type="project" value="UniProtKB-KW"/>
</dbReference>
<keyword evidence="2" id="KW-0489">Methyltransferase</keyword>
<evidence type="ECO:0000313" key="2">
    <source>
        <dbReference type="EMBL" id="HIU68933.1"/>
    </source>
</evidence>
<proteinExistence type="predicted"/>
<comment type="caution">
    <text evidence="2">The sequence shown here is derived from an EMBL/GenBank/DDBJ whole genome shotgun (WGS) entry which is preliminary data.</text>
</comment>
<evidence type="ECO:0000313" key="3">
    <source>
        <dbReference type="Proteomes" id="UP000824125"/>
    </source>
</evidence>